<sequence>MGSWAVSGFQKRGSRDSNIGLNRMDLMENKLKEKVRSAFPKASAQQIKSSKTLIEELDEGFNYAIKRVREVLWRRLREKNMVK</sequence>
<protein>
    <submittedName>
        <fullName evidence="1">Uncharacterized protein</fullName>
    </submittedName>
</protein>
<gene>
    <name evidence="1" type="ORF">ILEXP_LOCUS30992</name>
</gene>
<dbReference type="Proteomes" id="UP001642360">
    <property type="component" value="Unassembled WGS sequence"/>
</dbReference>
<keyword evidence="2" id="KW-1185">Reference proteome</keyword>
<proteinExistence type="predicted"/>
<accession>A0ABC8SY87</accession>
<dbReference type="AlphaFoldDB" id="A0ABC8SY87"/>
<organism evidence="1 2">
    <name type="scientific">Ilex paraguariensis</name>
    <name type="common">yerba mate</name>
    <dbReference type="NCBI Taxonomy" id="185542"/>
    <lineage>
        <taxon>Eukaryota</taxon>
        <taxon>Viridiplantae</taxon>
        <taxon>Streptophyta</taxon>
        <taxon>Embryophyta</taxon>
        <taxon>Tracheophyta</taxon>
        <taxon>Spermatophyta</taxon>
        <taxon>Magnoliopsida</taxon>
        <taxon>eudicotyledons</taxon>
        <taxon>Gunneridae</taxon>
        <taxon>Pentapetalae</taxon>
        <taxon>asterids</taxon>
        <taxon>campanulids</taxon>
        <taxon>Aquifoliales</taxon>
        <taxon>Aquifoliaceae</taxon>
        <taxon>Ilex</taxon>
    </lineage>
</organism>
<evidence type="ECO:0000313" key="2">
    <source>
        <dbReference type="Proteomes" id="UP001642360"/>
    </source>
</evidence>
<name>A0ABC8SY87_9AQUA</name>
<reference evidence="1 2" key="1">
    <citation type="submission" date="2024-02" db="EMBL/GenBank/DDBJ databases">
        <authorList>
            <person name="Vignale AGUSTIN F."/>
            <person name="Sosa J E."/>
            <person name="Modenutti C."/>
        </authorList>
    </citation>
    <scope>NUCLEOTIDE SEQUENCE [LARGE SCALE GENOMIC DNA]</scope>
</reference>
<dbReference type="EMBL" id="CAUOFW020003805">
    <property type="protein sequence ID" value="CAK9162153.1"/>
    <property type="molecule type" value="Genomic_DNA"/>
</dbReference>
<evidence type="ECO:0000313" key="1">
    <source>
        <dbReference type="EMBL" id="CAK9162153.1"/>
    </source>
</evidence>
<comment type="caution">
    <text evidence="1">The sequence shown here is derived from an EMBL/GenBank/DDBJ whole genome shotgun (WGS) entry which is preliminary data.</text>
</comment>